<proteinExistence type="predicted"/>
<evidence type="ECO:0000313" key="2">
    <source>
        <dbReference type="EMBL" id="NQE33160.1"/>
    </source>
</evidence>
<dbReference type="Gene3D" id="3.40.630.30">
    <property type="match status" value="1"/>
</dbReference>
<organism evidence="2 3">
    <name type="scientific">Microcoleus asticus IPMA8</name>
    <dbReference type="NCBI Taxonomy" id="2563858"/>
    <lineage>
        <taxon>Bacteria</taxon>
        <taxon>Bacillati</taxon>
        <taxon>Cyanobacteriota</taxon>
        <taxon>Cyanophyceae</taxon>
        <taxon>Oscillatoriophycideae</taxon>
        <taxon>Oscillatoriales</taxon>
        <taxon>Microcoleaceae</taxon>
        <taxon>Microcoleus</taxon>
        <taxon>Microcoleus asticus</taxon>
    </lineage>
</organism>
<comment type="caution">
    <text evidence="2">The sequence shown here is derived from an EMBL/GenBank/DDBJ whole genome shotgun (WGS) entry which is preliminary data.</text>
</comment>
<protein>
    <recommendedName>
        <fullName evidence="1">N-acetyltransferase domain-containing protein</fullName>
    </recommendedName>
</protein>
<dbReference type="CDD" id="cd04301">
    <property type="entry name" value="NAT_SF"/>
    <property type="match status" value="1"/>
</dbReference>
<dbReference type="Proteomes" id="UP000702425">
    <property type="component" value="Unassembled WGS sequence"/>
</dbReference>
<dbReference type="Pfam" id="PF00583">
    <property type="entry name" value="Acetyltransf_1"/>
    <property type="match status" value="1"/>
</dbReference>
<evidence type="ECO:0000259" key="1">
    <source>
        <dbReference type="PROSITE" id="PS51186"/>
    </source>
</evidence>
<feature type="domain" description="N-acetyltransferase" evidence="1">
    <location>
        <begin position="1"/>
        <end position="177"/>
    </location>
</feature>
<dbReference type="RefSeq" id="WP_172185848.1">
    <property type="nucleotide sequence ID" value="NZ_CAWPPK010000013.1"/>
</dbReference>
<dbReference type="InterPro" id="IPR016181">
    <property type="entry name" value="Acyl_CoA_acyltransferase"/>
</dbReference>
<dbReference type="SUPFAM" id="SSF55729">
    <property type="entry name" value="Acyl-CoA N-acyltransferases (Nat)"/>
    <property type="match status" value="1"/>
</dbReference>
<dbReference type="PANTHER" id="PTHR43617:SF30">
    <property type="entry name" value="HISTONE ACETYLTRANSFERASE"/>
    <property type="match status" value="1"/>
</dbReference>
<accession>A0ABX2CRX6</accession>
<evidence type="ECO:0000313" key="3">
    <source>
        <dbReference type="Proteomes" id="UP000702425"/>
    </source>
</evidence>
<dbReference type="PANTHER" id="PTHR43617">
    <property type="entry name" value="L-AMINO ACID N-ACETYLTRANSFERASE"/>
    <property type="match status" value="1"/>
</dbReference>
<reference evidence="2 3" key="1">
    <citation type="journal article" date="2020" name="Sci. Rep.">
        <title>A novel cyanobacterial geosmin producer, revising GeoA distribution and dispersion patterns in Bacteria.</title>
        <authorList>
            <person name="Churro C."/>
            <person name="Semedo-Aguiar A.P."/>
            <person name="Silva A.D."/>
            <person name="Pereira-Leal J.B."/>
            <person name="Leite R.B."/>
        </authorList>
    </citation>
    <scope>NUCLEOTIDE SEQUENCE [LARGE SCALE GENOMIC DNA]</scope>
    <source>
        <strain evidence="2 3">IPMA8</strain>
    </source>
</reference>
<sequence length="177" mass="19965">MIVREAKIADAPAIARVNLDTWRTAYREIVPADYLAQLSYEKGESRWQEILVKAEKSEDFVCVAENDEGKIVGFAAGGRERTGKYVYQGELFAIYILEEYQRQGIGQQLVRTVATKLAEFTLNSMLVWVLADNSACRFYEFLGGEKVEEQQTSRAGIALKEIAYGWRDIAVLINTPA</sequence>
<dbReference type="EMBL" id="SRRZ01000011">
    <property type="protein sequence ID" value="NQE33160.1"/>
    <property type="molecule type" value="Genomic_DNA"/>
</dbReference>
<dbReference type="PROSITE" id="PS51186">
    <property type="entry name" value="GNAT"/>
    <property type="match status" value="1"/>
</dbReference>
<gene>
    <name evidence="2" type="ORF">E5S67_00878</name>
</gene>
<dbReference type="InterPro" id="IPR050276">
    <property type="entry name" value="MshD_Acetyltransferase"/>
</dbReference>
<keyword evidence="3" id="KW-1185">Reference proteome</keyword>
<dbReference type="InterPro" id="IPR000182">
    <property type="entry name" value="GNAT_dom"/>
</dbReference>
<name>A0ABX2CRX6_9CYAN</name>